<dbReference type="EMBL" id="CP149822">
    <property type="protein sequence ID" value="WZN39131.1"/>
    <property type="molecule type" value="Genomic_DNA"/>
</dbReference>
<feature type="transmembrane region" description="Helical" evidence="1">
    <location>
        <begin position="68"/>
        <end position="89"/>
    </location>
</feature>
<accession>A0ABZ2YJK4</accession>
<dbReference type="SUPFAM" id="SSF56219">
    <property type="entry name" value="DNase I-like"/>
    <property type="match status" value="1"/>
</dbReference>
<evidence type="ECO:0000313" key="3">
    <source>
        <dbReference type="EMBL" id="WZN39131.1"/>
    </source>
</evidence>
<gene>
    <name evidence="3" type="ORF">WJU16_14080</name>
</gene>
<keyword evidence="1" id="KW-0812">Transmembrane</keyword>
<keyword evidence="3" id="KW-0255">Endonuclease</keyword>
<dbReference type="InterPro" id="IPR005135">
    <property type="entry name" value="Endo/exonuclease/phosphatase"/>
</dbReference>
<name>A0ABZ2YJK4_9BACT</name>
<feature type="transmembrane region" description="Helical" evidence="1">
    <location>
        <begin position="12"/>
        <end position="30"/>
    </location>
</feature>
<organism evidence="3 4">
    <name type="scientific">Chitinophaga pollutisoli</name>
    <dbReference type="NCBI Taxonomy" id="3133966"/>
    <lineage>
        <taxon>Bacteria</taxon>
        <taxon>Pseudomonadati</taxon>
        <taxon>Bacteroidota</taxon>
        <taxon>Chitinophagia</taxon>
        <taxon>Chitinophagales</taxon>
        <taxon>Chitinophagaceae</taxon>
        <taxon>Chitinophaga</taxon>
    </lineage>
</organism>
<dbReference type="GO" id="GO:0004519">
    <property type="term" value="F:endonuclease activity"/>
    <property type="evidence" value="ECO:0007669"/>
    <property type="project" value="UniProtKB-KW"/>
</dbReference>
<keyword evidence="1" id="KW-0472">Membrane</keyword>
<dbReference type="RefSeq" id="WP_341834134.1">
    <property type="nucleotide sequence ID" value="NZ_CP149822.1"/>
</dbReference>
<keyword evidence="3" id="KW-0540">Nuclease</keyword>
<dbReference type="InterPro" id="IPR051916">
    <property type="entry name" value="GPI-anchor_lipid_remodeler"/>
</dbReference>
<evidence type="ECO:0000259" key="2">
    <source>
        <dbReference type="Pfam" id="PF03372"/>
    </source>
</evidence>
<proteinExistence type="predicted"/>
<reference evidence="4" key="1">
    <citation type="submission" date="2024-03" db="EMBL/GenBank/DDBJ databases">
        <title>Chitinophaga horti sp. nov., isolated from garden soil.</title>
        <authorList>
            <person name="Lee D.S."/>
            <person name="Han D.M."/>
            <person name="Baek J.H."/>
            <person name="Choi D.G."/>
            <person name="Jeon J.H."/>
            <person name="Jeon C.O."/>
        </authorList>
    </citation>
    <scope>NUCLEOTIDE SEQUENCE [LARGE SCALE GENOMIC DNA]</scope>
    <source>
        <strain evidence="4">GPA1</strain>
    </source>
</reference>
<dbReference type="InterPro" id="IPR036691">
    <property type="entry name" value="Endo/exonu/phosph_ase_sf"/>
</dbReference>
<dbReference type="Proteomes" id="UP001485459">
    <property type="component" value="Chromosome"/>
</dbReference>
<feature type="domain" description="Endonuclease/exonuclease/phosphatase" evidence="2">
    <location>
        <begin position="116"/>
        <end position="340"/>
    </location>
</feature>
<protein>
    <submittedName>
        <fullName evidence="3">Endonuclease/exonuclease/phosphatase family protein</fullName>
    </submittedName>
</protein>
<feature type="transmembrane region" description="Helical" evidence="1">
    <location>
        <begin position="42"/>
        <end position="61"/>
    </location>
</feature>
<dbReference type="Pfam" id="PF03372">
    <property type="entry name" value="Exo_endo_phos"/>
    <property type="match status" value="1"/>
</dbReference>
<evidence type="ECO:0000256" key="1">
    <source>
        <dbReference type="SAM" id="Phobius"/>
    </source>
</evidence>
<dbReference type="Gene3D" id="3.60.10.10">
    <property type="entry name" value="Endonuclease/exonuclease/phosphatase"/>
    <property type="match status" value="1"/>
</dbReference>
<keyword evidence="3" id="KW-0378">Hydrolase</keyword>
<evidence type="ECO:0000313" key="4">
    <source>
        <dbReference type="Proteomes" id="UP001485459"/>
    </source>
</evidence>
<dbReference type="PANTHER" id="PTHR14859:SF1">
    <property type="entry name" value="PGAP2-INTERACTING PROTEIN"/>
    <property type="match status" value="1"/>
</dbReference>
<dbReference type="CDD" id="cd09084">
    <property type="entry name" value="EEP-2"/>
    <property type="match status" value="1"/>
</dbReference>
<keyword evidence="1" id="KW-1133">Transmembrane helix</keyword>
<keyword evidence="4" id="KW-1185">Reference proteome</keyword>
<sequence length="356" mass="40674">MKSLLLRLPRIGTFILAFLLVASAWLPMFRPVGFPPIGLAGTMFPVFFVISILILAIWLVMKRKEWRILLVAVLISLRGVLPYFAVGGLRGEVEPGDKSFTVMTFNSSSMGLVNYKSDSLVVNRIYASLAEASPDILCIQEFYTNTRPDLSHHLEKIAEKGKYPYHYFAPHYINWKTWFYGTVVFSRFPIIDTARIEFHGGFSRKEDLVRVHLRIHEDTTTLLVAHFASYQLDSDQYNIGRALLPFGGRGQTKQLIARQADILNNEIDYAKHPVIVAGDFNDVPLSYTYRTVRGNRLQDAWLQRGFGIGRTFAAISPTLRIDYILPDQRFQVESVKVYPAKELQHFPVMTRLSLRP</sequence>
<dbReference type="PANTHER" id="PTHR14859">
    <property type="entry name" value="CALCOFLUOR WHITE HYPERSENSITIVE PROTEIN PRECURSOR"/>
    <property type="match status" value="1"/>
</dbReference>